<evidence type="ECO:0000256" key="3">
    <source>
        <dbReference type="ARBA" id="ARBA00023002"/>
    </source>
</evidence>
<comment type="similarity">
    <text evidence="2">Belongs to the bacterial PQQ dehydrogenase family.</text>
</comment>
<sequence>MPHLFSQGGMTMRMVKLLAGTCAAVLALSGATAWAQVTPDRLLAAGTEAEAGNWLMVHKTYDSNRFSTLNEINASNVAGLRVVTAATIGGTEPGGFGVGSVETTPLADNGFLYVSDPWGTPYKFDVSDGKSAKLVWTCDTGVEKDPTYSVILANRGLALSGKNVITGLGNGHVVACDSETGDVVWDKQVGTNGEGFTAAPLVVGDKILISNSLGDWATRGFLAALKADTGDELWRTYAVPEPGQPGSETWKCDEAGNPDCWKTGGGGMWVTGAYDPATNTTYWGTGNPVPMYDPEYRPGDNLYTNSTLAIDVDTGKLKWHFQYTPGDYMDYDEVGPQLLLDTKINGEDRKVLAHFGRNGIFYDLDRTTGAYIQSGQYVTKLTWTKGIDPKTGMPLEYDPTKSLQTYAMGKIDRAGAKATTCPNIQGGSNFFPTGYNPTLGIAYAVGIEGCSDLSVKTVAPADVVPGQIFIGGAGTNSGVQTGTVNAIDVTTGKQVAQKATPFPMYSGVLATSDLVWAGSLDGTFAAYDAKTLDVKWSMNVGTSFQGSPIAFNAGGKEYIAIVGGGIGIAAFGHPELEGISAANVLWVFGL</sequence>
<dbReference type="InterPro" id="IPR011047">
    <property type="entry name" value="Quinoprotein_ADH-like_sf"/>
</dbReference>
<dbReference type="InterPro" id="IPR002372">
    <property type="entry name" value="PQQ_rpt_dom"/>
</dbReference>
<dbReference type="Pfam" id="PF01011">
    <property type="entry name" value="PQQ"/>
    <property type="match status" value="1"/>
</dbReference>
<keyword evidence="3" id="KW-0560">Oxidoreductase</keyword>
<feature type="chain" id="PRO_5037135711" evidence="4">
    <location>
        <begin position="36"/>
        <end position="590"/>
    </location>
</feature>
<dbReference type="GO" id="GO:0016491">
    <property type="term" value="F:oxidoreductase activity"/>
    <property type="evidence" value="ECO:0007669"/>
    <property type="project" value="UniProtKB-KW"/>
</dbReference>
<evidence type="ECO:0000256" key="2">
    <source>
        <dbReference type="ARBA" id="ARBA00008156"/>
    </source>
</evidence>
<dbReference type="Proteomes" id="UP000782610">
    <property type="component" value="Unassembled WGS sequence"/>
</dbReference>
<dbReference type="Gene3D" id="2.140.10.10">
    <property type="entry name" value="Quinoprotein alcohol dehydrogenase-like superfamily"/>
    <property type="match status" value="1"/>
</dbReference>
<name>A0A933L727_9HYPH</name>
<dbReference type="PANTHER" id="PTHR32303">
    <property type="entry name" value="QUINOPROTEIN ALCOHOL DEHYDROGENASE (CYTOCHROME C)"/>
    <property type="match status" value="1"/>
</dbReference>
<reference evidence="6" key="1">
    <citation type="submission" date="2020-07" db="EMBL/GenBank/DDBJ databases">
        <title>Huge and variable diversity of episymbiotic CPR bacteria and DPANN archaea in groundwater ecosystems.</title>
        <authorList>
            <person name="He C.Y."/>
            <person name="Keren R."/>
            <person name="Whittaker M."/>
            <person name="Farag I.F."/>
            <person name="Doudna J."/>
            <person name="Cate J.H.D."/>
            <person name="Banfield J.F."/>
        </authorList>
    </citation>
    <scope>NUCLEOTIDE SEQUENCE</scope>
    <source>
        <strain evidence="6">NC_groundwater_1586_Pr3_B-0.1um_66_15</strain>
    </source>
</reference>
<protein>
    <submittedName>
        <fullName evidence="6">PQQ-binding-like beta-propeller repeat protein</fullName>
    </submittedName>
</protein>
<proteinExistence type="inferred from homology"/>
<evidence type="ECO:0000313" key="6">
    <source>
        <dbReference type="EMBL" id="MBI4923530.1"/>
    </source>
</evidence>
<organism evidence="6 7">
    <name type="scientific">Devosia nanyangense</name>
    <dbReference type="NCBI Taxonomy" id="1228055"/>
    <lineage>
        <taxon>Bacteria</taxon>
        <taxon>Pseudomonadati</taxon>
        <taxon>Pseudomonadota</taxon>
        <taxon>Alphaproteobacteria</taxon>
        <taxon>Hyphomicrobiales</taxon>
        <taxon>Devosiaceae</taxon>
        <taxon>Devosia</taxon>
    </lineage>
</organism>
<gene>
    <name evidence="6" type="ORF">HY834_17460</name>
</gene>
<comment type="caution">
    <text evidence="6">The sequence shown here is derived from an EMBL/GenBank/DDBJ whole genome shotgun (WGS) entry which is preliminary data.</text>
</comment>
<comment type="cofactor">
    <cofactor evidence="1">
        <name>pyrroloquinoline quinone</name>
        <dbReference type="ChEBI" id="CHEBI:58442"/>
    </cofactor>
</comment>
<keyword evidence="4" id="KW-0732">Signal</keyword>
<feature type="domain" description="Pyrrolo-quinoline quinone repeat" evidence="5">
    <location>
        <begin position="54"/>
        <end position="372"/>
    </location>
</feature>
<evidence type="ECO:0000256" key="1">
    <source>
        <dbReference type="ARBA" id="ARBA00001931"/>
    </source>
</evidence>
<evidence type="ECO:0000313" key="7">
    <source>
        <dbReference type="Proteomes" id="UP000782610"/>
    </source>
</evidence>
<dbReference type="EMBL" id="JACRAF010000057">
    <property type="protein sequence ID" value="MBI4923530.1"/>
    <property type="molecule type" value="Genomic_DNA"/>
</dbReference>
<accession>A0A933L727</accession>
<dbReference type="SUPFAM" id="SSF50998">
    <property type="entry name" value="Quinoprotein alcohol dehydrogenase-like"/>
    <property type="match status" value="1"/>
</dbReference>
<dbReference type="AlphaFoldDB" id="A0A933L727"/>
<dbReference type="InterPro" id="IPR018391">
    <property type="entry name" value="PQQ_b-propeller_rpt"/>
</dbReference>
<evidence type="ECO:0000259" key="5">
    <source>
        <dbReference type="Pfam" id="PF01011"/>
    </source>
</evidence>
<evidence type="ECO:0000256" key="4">
    <source>
        <dbReference type="SAM" id="SignalP"/>
    </source>
</evidence>
<dbReference type="SMART" id="SM00564">
    <property type="entry name" value="PQQ"/>
    <property type="match status" value="6"/>
</dbReference>
<dbReference type="PANTHER" id="PTHR32303:SF20">
    <property type="entry name" value="QUINOPROTEIN ETHANOL DEHYDROGENASE"/>
    <property type="match status" value="1"/>
</dbReference>
<feature type="signal peptide" evidence="4">
    <location>
        <begin position="1"/>
        <end position="35"/>
    </location>
</feature>